<sequence length="197" mass="22711">MSILVNTQQRSIEVERSSDRTSGTRNISLTQVPSVIFKCIRVSNIHDYNLSILNVLPSADNASSGNQEDDLKTGRCDEYFVFRYLQWKYSDEQIEWVNQQTESGLPFDIRLVHKTTNNETELIEVKTTRSCDQNTFQMSIGEIECLLANPKNYSIYRVYYTDDEKSLTITILSQVKVHLQNKNLVLSMIIMAKPSEK</sequence>
<dbReference type="Proteomes" id="UP000663854">
    <property type="component" value="Unassembled WGS sequence"/>
</dbReference>
<dbReference type="Proteomes" id="UP000663836">
    <property type="component" value="Unassembled WGS sequence"/>
</dbReference>
<name>A0A815BI13_9BILA</name>
<evidence type="ECO:0000313" key="10">
    <source>
        <dbReference type="EMBL" id="CAF4165547.1"/>
    </source>
</evidence>
<evidence type="ECO:0000313" key="11">
    <source>
        <dbReference type="Proteomes" id="UP000663854"/>
    </source>
</evidence>
<evidence type="ECO:0000313" key="7">
    <source>
        <dbReference type="EMBL" id="CAF1553293.1"/>
    </source>
</evidence>
<evidence type="ECO:0000313" key="6">
    <source>
        <dbReference type="EMBL" id="CAF1322574.1"/>
    </source>
</evidence>
<evidence type="ECO:0000313" key="4">
    <source>
        <dbReference type="EMBL" id="CAF1273876.1"/>
    </source>
</evidence>
<evidence type="ECO:0000256" key="1">
    <source>
        <dbReference type="SAM" id="MobiDB-lite"/>
    </source>
</evidence>
<dbReference type="EMBL" id="CAJOBE010013492">
    <property type="protein sequence ID" value="CAF4165547.1"/>
    <property type="molecule type" value="Genomic_DNA"/>
</dbReference>
<dbReference type="EMBL" id="CAJNOU010002449">
    <property type="protein sequence ID" value="CAF1322574.1"/>
    <property type="molecule type" value="Genomic_DNA"/>
</dbReference>
<evidence type="ECO:0000259" key="2">
    <source>
        <dbReference type="Pfam" id="PF13020"/>
    </source>
</evidence>
<evidence type="ECO:0000313" key="12">
    <source>
        <dbReference type="Proteomes" id="UP000663870"/>
    </source>
</evidence>
<reference evidence="4" key="1">
    <citation type="submission" date="2021-02" db="EMBL/GenBank/DDBJ databases">
        <authorList>
            <person name="Nowell W R."/>
        </authorList>
    </citation>
    <scope>NUCLEOTIDE SEQUENCE</scope>
</reference>
<evidence type="ECO:0000313" key="8">
    <source>
        <dbReference type="EMBL" id="CAF3840281.1"/>
    </source>
</evidence>
<dbReference type="OrthoDB" id="10065342at2759"/>
<dbReference type="Proteomes" id="UP000663864">
    <property type="component" value="Unassembled WGS sequence"/>
</dbReference>
<dbReference type="PANTHER" id="PTHR32387">
    <property type="entry name" value="WU:FJ29H11"/>
    <property type="match status" value="1"/>
</dbReference>
<dbReference type="AlphaFoldDB" id="A0A815BI13"/>
<evidence type="ECO:0000313" key="9">
    <source>
        <dbReference type="EMBL" id="CAF4164127.1"/>
    </source>
</evidence>
<dbReference type="InterPro" id="IPR024975">
    <property type="entry name" value="NOV_C"/>
</dbReference>
<feature type="compositionally biased region" description="Polar residues" evidence="1">
    <location>
        <begin position="1"/>
        <end position="11"/>
    </location>
</feature>
<dbReference type="EMBL" id="CAJNOO010001837">
    <property type="protein sequence ID" value="CAF1204951.1"/>
    <property type="molecule type" value="Genomic_DNA"/>
</dbReference>
<dbReference type="Proteomes" id="UP000663889">
    <property type="component" value="Unassembled WGS sequence"/>
</dbReference>
<organism evidence="4 11">
    <name type="scientific">Rotaria sordida</name>
    <dbReference type="NCBI Taxonomy" id="392033"/>
    <lineage>
        <taxon>Eukaryota</taxon>
        <taxon>Metazoa</taxon>
        <taxon>Spiralia</taxon>
        <taxon>Gnathifera</taxon>
        <taxon>Rotifera</taxon>
        <taxon>Eurotatoria</taxon>
        <taxon>Bdelloidea</taxon>
        <taxon>Philodinida</taxon>
        <taxon>Philodinidae</taxon>
        <taxon>Rotaria</taxon>
    </lineage>
</organism>
<dbReference type="EMBL" id="CAJOBD010011215">
    <property type="protein sequence ID" value="CAF4164127.1"/>
    <property type="molecule type" value="Genomic_DNA"/>
</dbReference>
<comment type="caution">
    <text evidence="4">The sequence shown here is derived from an EMBL/GenBank/DDBJ whole genome shotgun (WGS) entry which is preliminary data.</text>
</comment>
<dbReference type="EMBL" id="CAJNOT010002136">
    <property type="protein sequence ID" value="CAF1287482.1"/>
    <property type="molecule type" value="Genomic_DNA"/>
</dbReference>
<evidence type="ECO:0000313" key="5">
    <source>
        <dbReference type="EMBL" id="CAF1287482.1"/>
    </source>
</evidence>
<protein>
    <recommendedName>
        <fullName evidence="2">Protein NO VEIN C-terminal domain-containing protein</fullName>
    </recommendedName>
</protein>
<evidence type="ECO:0000313" key="3">
    <source>
        <dbReference type="EMBL" id="CAF1204951.1"/>
    </source>
</evidence>
<dbReference type="Pfam" id="PF13020">
    <property type="entry name" value="NOV_C"/>
    <property type="match status" value="1"/>
</dbReference>
<dbReference type="Proteomes" id="UP000663870">
    <property type="component" value="Unassembled WGS sequence"/>
</dbReference>
<dbReference type="EMBL" id="CAJOAX010003178">
    <property type="protein sequence ID" value="CAF3840281.1"/>
    <property type="molecule type" value="Genomic_DNA"/>
</dbReference>
<dbReference type="Proteomes" id="UP000663874">
    <property type="component" value="Unassembled WGS sequence"/>
</dbReference>
<feature type="region of interest" description="Disordered" evidence="1">
    <location>
        <begin position="1"/>
        <end position="20"/>
    </location>
</feature>
<feature type="domain" description="Protein NO VEIN C-terminal" evidence="2">
    <location>
        <begin position="78"/>
        <end position="167"/>
    </location>
</feature>
<dbReference type="EMBL" id="CAJNOL010003242">
    <property type="protein sequence ID" value="CAF1553293.1"/>
    <property type="molecule type" value="Genomic_DNA"/>
</dbReference>
<dbReference type="Proteomes" id="UP000663882">
    <property type="component" value="Unassembled WGS sequence"/>
</dbReference>
<proteinExistence type="predicted"/>
<dbReference type="PANTHER" id="PTHR32387:SF0">
    <property type="entry name" value="PROTEIN NO VEIN"/>
    <property type="match status" value="1"/>
</dbReference>
<dbReference type="EMBL" id="CAJNOH010002124">
    <property type="protein sequence ID" value="CAF1273876.1"/>
    <property type="molecule type" value="Genomic_DNA"/>
</dbReference>
<accession>A0A815BI13</accession>
<keyword evidence="12" id="KW-1185">Reference proteome</keyword>
<gene>
    <name evidence="10" type="ORF">FNK824_LOCUS34413</name>
    <name evidence="9" type="ORF">JBS370_LOCUS34660</name>
    <name evidence="7" type="ORF">JXQ802_LOCUS43799</name>
    <name evidence="8" type="ORF">OTI717_LOCUS20542</name>
    <name evidence="4" type="ORF">PYM288_LOCUS28524</name>
    <name evidence="3" type="ORF">RFH988_LOCUS24815</name>
    <name evidence="6" type="ORF">SEV965_LOCUS27391</name>
    <name evidence="5" type="ORF">ZHD862_LOCUS27264</name>
</gene>
<dbReference type="InterPro" id="IPR052957">
    <property type="entry name" value="Auxin_embryo_med"/>
</dbReference>
<dbReference type="Proteomes" id="UP000663823">
    <property type="component" value="Unassembled WGS sequence"/>
</dbReference>